<sequence length="1661" mass="185909">MRTRFISTDFFNPAPIETLDFHHFSPPHLPPSSVSNAEDIWSCFDALSLHSCYSYDIEKLPIETSLTKFLSDVLPEFIDVPIGELALGDSSGGTACSSEPRHSLEIDASLEKNEILSDNPGINNPGYDMQLVQGKATRFSDVEGIAGINIIHFEAPEIHSFCGMNDLHCQRMDGNIISGIPEVAFEMDVPSLELRMQDFREIQHAVYSVNSISTEKFQKQKVDLLEGYSIAREQLDSSSYSFPVFEIDEESLGITNDISVRDELKTFENIEYETWVQENQVPSGYEELMDYKEFDLLMHLSNHCLAVQYPRVEVICSSCEQELDFISGCEDSDICQILLFHQGVSWDAANHPMNIILFEEFQFTGMELYNFIEVLHGLGKVFTIKGCGPMLSEGINFKSFDDLIVSNELILVDDSFKSFPVPIISNSQRNWSLHSLSEKMFSVLEPESSSAFDGLYLDWYVLEKDRCDMYSSCQRMLEGIDTYTIDSTLSKYDNRMLVFKFLLSSDCSNEPNFVGEKEISQILVERISVPSVCLSEVTQTMGNDKCSLEANEKILSEIGAAKIQVPVDSVGKFAKIDNHLNQVECGVKTCKSSGWSIGWNTASTAVFSADSVPACAGSQLQQWNIKILRVELSHEFLILIENFRKSYMDILQSDAILLKTLNCYHDFDGISCLRLKKEEIIGHIEKISAPGTSKALSNDNIISMVALCAIKQMAWYLCYYGLHPSQLYIDKLLSSLQCLNSKLSFLKIMVEDMSRKAEKEITRFHPSLSVIQEMLGSTFTEICEKVLIVADPIAWWPLKKLMNLMGLSYQELQTCRENKDGVQEFSDAATVMFHSDCCLVSHEYLSASFPFDKFGIILEYGGCHKLSRVCNISVRQDGCPQLYFIKVELEDWGAPKAFCEGVDMPKLPAFSEGGDPYITSVLNPSDSKMVELLNFIPVEGNCERSPKGAVVEGLDCFVKHSQPVSLGMESDQIDMNNTSSPGIVIVVNTRNFDKEMIISRRSTYQKILALEKGGAHIVERDLSLPVDLVVGAAQCLAWYDLKNIGKKASASDEAFSCLALCVENIAASTLTSLSYAFSSCILIFEGEKNFLAGVVESSHELYAAAASLGIDFQIFFSYSSAMTDEIVLSSIRSVTKLTRGLYPTMPDSESLAESFLTAFPSINPLSAQCLLSSGSTLVEFLEWPPDRRMHFAQKYKIPDESIALLDLLWRYGEREDSKSGMTDNSSSASYTSDRFQPKSDSEARKRKYIDDLPNIDVNINEFSQFEPLSVFPDARLSPPRGCPPLNSWMPENSDIEQFKNPGLSSEIKMLRQSRNHEANMRVDPSKFSFSGIDIVDVPMWKESKPVEAWNSSHFSGNRAVDMAKWKKTHWCNHMISGNLLDDLTGEVIDTDVCAAFGKDVPTLKSMNISRNEAEDNLALGASRTVNRVSFGATSLASLPTPGDIDSKYNACSPKSIIESSSRKLNTGGLGSYFNNSEFLSKQPKGILHNDELQKTGVNSSYKPPEKMDGDHFGGTPLWNAIHSSGCQQPRESPWTIEFLNKIKEKSRKRQQSLPCGLSPPFGPSRNKSNANKRKSPSILEYFKYQRDGISKKSNNHKRQKHSGKPTRFYNNQKAPDSVLPTWTPVDKRAKRTLSFTTMGSGGQSKLIWSNKDSQPFRGCKY</sequence>
<dbReference type="Proteomes" id="UP001161247">
    <property type="component" value="Chromosome 1"/>
</dbReference>
<reference evidence="2" key="1">
    <citation type="submission" date="2023-03" db="EMBL/GenBank/DDBJ databases">
        <authorList>
            <person name="Julca I."/>
        </authorList>
    </citation>
    <scope>NUCLEOTIDE SEQUENCE</scope>
</reference>
<gene>
    <name evidence="2" type="ORF">OLC1_LOCUS3940</name>
</gene>
<evidence type="ECO:0000313" key="2">
    <source>
        <dbReference type="EMBL" id="CAI9092212.1"/>
    </source>
</evidence>
<name>A0AAV1C9Z2_OLDCO</name>
<feature type="compositionally biased region" description="Basic residues" evidence="1">
    <location>
        <begin position="1593"/>
        <end position="1604"/>
    </location>
</feature>
<feature type="region of interest" description="Disordered" evidence="1">
    <location>
        <begin position="1545"/>
        <end position="1617"/>
    </location>
</feature>
<keyword evidence="3" id="KW-1185">Reference proteome</keyword>
<feature type="region of interest" description="Disordered" evidence="1">
    <location>
        <begin position="1216"/>
        <end position="1243"/>
    </location>
</feature>
<protein>
    <submittedName>
        <fullName evidence="2">OLC1v1027400C1</fullName>
    </submittedName>
</protein>
<organism evidence="2 3">
    <name type="scientific">Oldenlandia corymbosa var. corymbosa</name>
    <dbReference type="NCBI Taxonomy" id="529605"/>
    <lineage>
        <taxon>Eukaryota</taxon>
        <taxon>Viridiplantae</taxon>
        <taxon>Streptophyta</taxon>
        <taxon>Embryophyta</taxon>
        <taxon>Tracheophyta</taxon>
        <taxon>Spermatophyta</taxon>
        <taxon>Magnoliopsida</taxon>
        <taxon>eudicotyledons</taxon>
        <taxon>Gunneridae</taxon>
        <taxon>Pentapetalae</taxon>
        <taxon>asterids</taxon>
        <taxon>lamiids</taxon>
        <taxon>Gentianales</taxon>
        <taxon>Rubiaceae</taxon>
        <taxon>Rubioideae</taxon>
        <taxon>Spermacoceae</taxon>
        <taxon>Hedyotis-Oldenlandia complex</taxon>
        <taxon>Oldenlandia</taxon>
    </lineage>
</organism>
<dbReference type="EMBL" id="OX459118">
    <property type="protein sequence ID" value="CAI9092212.1"/>
    <property type="molecule type" value="Genomic_DNA"/>
</dbReference>
<dbReference type="InterPro" id="IPR038824">
    <property type="entry name" value="SHOC1-like"/>
</dbReference>
<feature type="compositionally biased region" description="Polar residues" evidence="1">
    <location>
        <begin position="1219"/>
        <end position="1234"/>
    </location>
</feature>
<evidence type="ECO:0000313" key="3">
    <source>
        <dbReference type="Proteomes" id="UP001161247"/>
    </source>
</evidence>
<dbReference type="GO" id="GO:0000712">
    <property type="term" value="P:resolution of meiotic recombination intermediates"/>
    <property type="evidence" value="ECO:0007669"/>
    <property type="project" value="TreeGrafter"/>
</dbReference>
<evidence type="ECO:0000256" key="1">
    <source>
        <dbReference type="SAM" id="MobiDB-lite"/>
    </source>
</evidence>
<proteinExistence type="predicted"/>
<accession>A0AAV1C9Z2</accession>
<dbReference type="PANTHER" id="PTHR35764">
    <property type="entry name" value="PROTEIN SHORTAGE IN CHIASMATA 1"/>
    <property type="match status" value="1"/>
</dbReference>
<dbReference type="PANTHER" id="PTHR35764:SF1">
    <property type="entry name" value="PROTEIN SHORTAGE IN CHIASMATA 1"/>
    <property type="match status" value="1"/>
</dbReference>